<dbReference type="KEGG" id="dci:103521249"/>
<evidence type="ECO:0000256" key="1">
    <source>
        <dbReference type="SAM" id="MobiDB-lite"/>
    </source>
</evidence>
<dbReference type="RefSeq" id="XP_008484577.2">
    <property type="nucleotide sequence ID" value="XM_008486355.2"/>
</dbReference>
<accession>A0A1S3DM12</accession>
<feature type="region of interest" description="Disordered" evidence="1">
    <location>
        <begin position="157"/>
        <end position="181"/>
    </location>
</feature>
<sequence>MVAGPSSATFTSPTTSNISQSPTASVSDSPSTSGFFTKNNKLPRDYVKKILLASVEGKEVLQRNETRGRLTNVSEKKLISRIIISHILAENPEASLGHVDFAALALQIPSVLPHESSSAYFSTQLRENSSKTRFLKVNVGHLVDSYTQKVRVLVRDNLRRKRSRSTPTPSERSRSPVEPRPLNLQEFEELNTNEALVWLNSGTDPWTTVVAKWKETSANRMGIITSTDSPLLLHDYFNQFPALKQVNGYELLCIDFNFLHPEKEHFFATNIVLLSDGLLEEAKKRKDTSKVTEVQKGLSEVLALLDPSKVNITSSRVKSVIAICTLPYVMNIAPSSRKTKKSKVHTFTREERRDSFITHISSEEDIGTTILSRQEKYSQFGAHTLQPYIITVGSDLLNVTKAVIVINNTKYELRSLVEAVDVLFKIFIATNTCYPEESYDVWMFIQKGVYKMSTAYDRVTKPVSVLLDLLNLS</sequence>
<feature type="region of interest" description="Disordered" evidence="1">
    <location>
        <begin position="1"/>
        <end position="34"/>
    </location>
</feature>
<dbReference type="RefSeq" id="XP_008482507.1">
    <property type="nucleotide sequence ID" value="XM_008484285.3"/>
</dbReference>
<protein>
    <submittedName>
        <fullName evidence="3">Uncharacterized protein LOC103519201</fullName>
    </submittedName>
    <submittedName>
        <fullName evidence="4">Uncharacterized protein LOC103521249</fullName>
    </submittedName>
</protein>
<dbReference type="KEGG" id="dci:103519201"/>
<evidence type="ECO:0000313" key="3">
    <source>
        <dbReference type="RefSeq" id="XP_008482507.1"/>
    </source>
</evidence>
<evidence type="ECO:0000313" key="2">
    <source>
        <dbReference type="Proteomes" id="UP000079169"/>
    </source>
</evidence>
<feature type="compositionally biased region" description="Polar residues" evidence="1">
    <location>
        <begin position="17"/>
        <end position="34"/>
    </location>
</feature>
<dbReference type="GeneID" id="103519201"/>
<keyword evidence="2" id="KW-1185">Reference proteome</keyword>
<evidence type="ECO:0000313" key="4">
    <source>
        <dbReference type="RefSeq" id="XP_008484577.2"/>
    </source>
</evidence>
<dbReference type="Proteomes" id="UP000079169">
    <property type="component" value="Unplaced"/>
</dbReference>
<dbReference type="OMA" id="ERCKMAT"/>
<gene>
    <name evidence="4" type="primary">LOC103521249</name>
    <name evidence="3" type="synonym">LOC103519201</name>
</gene>
<dbReference type="GeneID" id="103521249"/>
<name>A0A1S3DM12_DIACI</name>
<proteinExistence type="predicted"/>
<dbReference type="AlphaFoldDB" id="A0A1S3DM12"/>
<feature type="compositionally biased region" description="Low complexity" evidence="1">
    <location>
        <begin position="1"/>
        <end position="16"/>
    </location>
</feature>
<dbReference type="PaxDb" id="121845-A0A1S3DM12"/>
<organism evidence="2 4">
    <name type="scientific">Diaphorina citri</name>
    <name type="common">Asian citrus psyllid</name>
    <dbReference type="NCBI Taxonomy" id="121845"/>
    <lineage>
        <taxon>Eukaryota</taxon>
        <taxon>Metazoa</taxon>
        <taxon>Ecdysozoa</taxon>
        <taxon>Arthropoda</taxon>
        <taxon>Hexapoda</taxon>
        <taxon>Insecta</taxon>
        <taxon>Pterygota</taxon>
        <taxon>Neoptera</taxon>
        <taxon>Paraneoptera</taxon>
        <taxon>Hemiptera</taxon>
        <taxon>Sternorrhyncha</taxon>
        <taxon>Psylloidea</taxon>
        <taxon>Psyllidae</taxon>
        <taxon>Diaphorininae</taxon>
        <taxon>Diaphorina</taxon>
    </lineage>
</organism>
<reference evidence="3 4" key="1">
    <citation type="submission" date="2025-04" db="UniProtKB">
        <authorList>
            <consortium name="RefSeq"/>
        </authorList>
    </citation>
    <scope>IDENTIFICATION</scope>
</reference>